<gene>
    <name evidence="2" type="ORF">BCR44DRAFT_294537</name>
</gene>
<dbReference type="AlphaFoldDB" id="A0A1Y2I0Z8"/>
<feature type="compositionally biased region" description="Polar residues" evidence="1">
    <location>
        <begin position="101"/>
        <end position="114"/>
    </location>
</feature>
<feature type="compositionally biased region" description="Low complexity" evidence="1">
    <location>
        <begin position="116"/>
        <end position="131"/>
    </location>
</feature>
<comment type="caution">
    <text evidence="2">The sequence shown here is derived from an EMBL/GenBank/DDBJ whole genome shotgun (WGS) entry which is preliminary data.</text>
</comment>
<keyword evidence="3" id="KW-1185">Reference proteome</keyword>
<organism evidence="2 3">
    <name type="scientific">Catenaria anguillulae PL171</name>
    <dbReference type="NCBI Taxonomy" id="765915"/>
    <lineage>
        <taxon>Eukaryota</taxon>
        <taxon>Fungi</taxon>
        <taxon>Fungi incertae sedis</taxon>
        <taxon>Blastocladiomycota</taxon>
        <taxon>Blastocladiomycetes</taxon>
        <taxon>Blastocladiales</taxon>
        <taxon>Catenariaceae</taxon>
        <taxon>Catenaria</taxon>
    </lineage>
</organism>
<dbReference type="EMBL" id="MCFL01000003">
    <property type="protein sequence ID" value="ORZ40530.1"/>
    <property type="molecule type" value="Genomic_DNA"/>
</dbReference>
<accession>A0A1Y2I0Z8</accession>
<evidence type="ECO:0000313" key="3">
    <source>
        <dbReference type="Proteomes" id="UP000193411"/>
    </source>
</evidence>
<evidence type="ECO:0000313" key="2">
    <source>
        <dbReference type="EMBL" id="ORZ40530.1"/>
    </source>
</evidence>
<feature type="region of interest" description="Disordered" evidence="1">
    <location>
        <begin position="49"/>
        <end position="173"/>
    </location>
</feature>
<feature type="region of interest" description="Disordered" evidence="1">
    <location>
        <begin position="1"/>
        <end position="20"/>
    </location>
</feature>
<feature type="compositionally biased region" description="Pro residues" evidence="1">
    <location>
        <begin position="82"/>
        <end position="92"/>
    </location>
</feature>
<proteinExistence type="predicted"/>
<name>A0A1Y2I0Z8_9FUNG</name>
<protein>
    <submittedName>
        <fullName evidence="2">Uncharacterized protein</fullName>
    </submittedName>
</protein>
<reference evidence="2 3" key="1">
    <citation type="submission" date="2016-07" db="EMBL/GenBank/DDBJ databases">
        <title>Pervasive Adenine N6-methylation of Active Genes in Fungi.</title>
        <authorList>
            <consortium name="DOE Joint Genome Institute"/>
            <person name="Mondo S.J."/>
            <person name="Dannebaum R.O."/>
            <person name="Kuo R.C."/>
            <person name="Labutti K."/>
            <person name="Haridas S."/>
            <person name="Kuo A."/>
            <person name="Salamov A."/>
            <person name="Ahrendt S.R."/>
            <person name="Lipzen A."/>
            <person name="Sullivan W."/>
            <person name="Andreopoulos W.B."/>
            <person name="Clum A."/>
            <person name="Lindquist E."/>
            <person name="Daum C."/>
            <person name="Ramamoorthy G.K."/>
            <person name="Gryganskyi A."/>
            <person name="Culley D."/>
            <person name="Magnuson J.K."/>
            <person name="James T.Y."/>
            <person name="O'Malley M.A."/>
            <person name="Stajich J.E."/>
            <person name="Spatafora J.W."/>
            <person name="Visel A."/>
            <person name="Grigoriev I.V."/>
        </authorList>
    </citation>
    <scope>NUCLEOTIDE SEQUENCE [LARGE SCALE GENOMIC DNA]</scope>
    <source>
        <strain evidence="2 3">PL171</strain>
    </source>
</reference>
<sequence length="173" mass="18516">MIDEKQDGTPVDGVDDQQIQLSEITMIPLAPPPPPVGYYGLFPRTTSQGDFIIPASQSKQQSEPRSSPSAPVTLTLRQSGLPIPPPLPPPIGPHAWRRKYSPTTFSAVASSTGHCPTAANTPPATSTWTATVRSTSALLSPPPPPPQRQSAQAHPWRLNTPIAVFDHPQHSSQ</sequence>
<feature type="compositionally biased region" description="Polar residues" evidence="1">
    <location>
        <begin position="49"/>
        <end position="78"/>
    </location>
</feature>
<evidence type="ECO:0000256" key="1">
    <source>
        <dbReference type="SAM" id="MobiDB-lite"/>
    </source>
</evidence>
<dbReference type="Proteomes" id="UP000193411">
    <property type="component" value="Unassembled WGS sequence"/>
</dbReference>